<protein>
    <submittedName>
        <fullName evidence="7">LysR family transcriptional regulator</fullName>
    </submittedName>
</protein>
<evidence type="ECO:0000259" key="6">
    <source>
        <dbReference type="PROSITE" id="PS50931"/>
    </source>
</evidence>
<dbReference type="Gene3D" id="3.40.190.290">
    <property type="match status" value="1"/>
</dbReference>
<dbReference type="PANTHER" id="PTHR30346:SF0">
    <property type="entry name" value="HCA OPERON TRANSCRIPTIONAL ACTIVATOR HCAR"/>
    <property type="match status" value="1"/>
</dbReference>
<feature type="domain" description="HTH lysR-type" evidence="6">
    <location>
        <begin position="1"/>
        <end position="58"/>
    </location>
</feature>
<evidence type="ECO:0000256" key="4">
    <source>
        <dbReference type="ARBA" id="ARBA00023163"/>
    </source>
</evidence>
<keyword evidence="8" id="KW-1185">Reference proteome</keyword>
<keyword evidence="3" id="KW-0238">DNA-binding</keyword>
<evidence type="ECO:0000256" key="2">
    <source>
        <dbReference type="ARBA" id="ARBA00023015"/>
    </source>
</evidence>
<keyword evidence="2" id="KW-0805">Transcription regulation</keyword>
<gene>
    <name evidence="7" type="ORF">FYJ68_06360</name>
</gene>
<name>A0A6N7XRT1_9ACTN</name>
<evidence type="ECO:0000313" key="7">
    <source>
        <dbReference type="EMBL" id="MST72726.1"/>
    </source>
</evidence>
<evidence type="ECO:0000313" key="8">
    <source>
        <dbReference type="Proteomes" id="UP000469325"/>
    </source>
</evidence>
<dbReference type="Pfam" id="PF00126">
    <property type="entry name" value="HTH_1"/>
    <property type="match status" value="1"/>
</dbReference>
<dbReference type="SUPFAM" id="SSF46785">
    <property type="entry name" value="Winged helix' DNA-binding domain"/>
    <property type="match status" value="1"/>
</dbReference>
<dbReference type="EMBL" id="VUNC01000004">
    <property type="protein sequence ID" value="MST72726.1"/>
    <property type="molecule type" value="Genomic_DNA"/>
</dbReference>
<feature type="region of interest" description="Disordered" evidence="5">
    <location>
        <begin position="310"/>
        <end position="329"/>
    </location>
</feature>
<dbReference type="CDD" id="cd05466">
    <property type="entry name" value="PBP2_LTTR_substrate"/>
    <property type="match status" value="1"/>
</dbReference>
<dbReference type="GO" id="GO:0003700">
    <property type="term" value="F:DNA-binding transcription factor activity"/>
    <property type="evidence" value="ECO:0007669"/>
    <property type="project" value="InterPro"/>
</dbReference>
<comment type="similarity">
    <text evidence="1">Belongs to the LysR transcriptional regulatory family.</text>
</comment>
<evidence type="ECO:0000256" key="3">
    <source>
        <dbReference type="ARBA" id="ARBA00023125"/>
    </source>
</evidence>
<dbReference type="Gene3D" id="1.10.10.10">
    <property type="entry name" value="Winged helix-like DNA-binding domain superfamily/Winged helix DNA-binding domain"/>
    <property type="match status" value="1"/>
</dbReference>
<dbReference type="SUPFAM" id="SSF53850">
    <property type="entry name" value="Periplasmic binding protein-like II"/>
    <property type="match status" value="1"/>
</dbReference>
<dbReference type="InterPro" id="IPR000847">
    <property type="entry name" value="LysR_HTH_N"/>
</dbReference>
<evidence type="ECO:0000256" key="5">
    <source>
        <dbReference type="SAM" id="MobiDB-lite"/>
    </source>
</evidence>
<dbReference type="InterPro" id="IPR036390">
    <property type="entry name" value="WH_DNA-bd_sf"/>
</dbReference>
<dbReference type="Proteomes" id="UP000469325">
    <property type="component" value="Unassembled WGS sequence"/>
</dbReference>
<dbReference type="FunFam" id="1.10.10.10:FF:000001">
    <property type="entry name" value="LysR family transcriptional regulator"/>
    <property type="match status" value="1"/>
</dbReference>
<dbReference type="GO" id="GO:0032993">
    <property type="term" value="C:protein-DNA complex"/>
    <property type="evidence" value="ECO:0007669"/>
    <property type="project" value="TreeGrafter"/>
</dbReference>
<dbReference type="InterPro" id="IPR005119">
    <property type="entry name" value="LysR_subst-bd"/>
</dbReference>
<dbReference type="Pfam" id="PF03466">
    <property type="entry name" value="LysR_substrate"/>
    <property type="match status" value="1"/>
</dbReference>
<dbReference type="AlphaFoldDB" id="A0A6N7XRT1"/>
<proteinExistence type="inferred from homology"/>
<dbReference type="InterPro" id="IPR036388">
    <property type="entry name" value="WH-like_DNA-bd_sf"/>
</dbReference>
<dbReference type="PRINTS" id="PR00039">
    <property type="entry name" value="HTHLYSR"/>
</dbReference>
<dbReference type="GO" id="GO:0003677">
    <property type="term" value="F:DNA binding"/>
    <property type="evidence" value="ECO:0007669"/>
    <property type="project" value="UniProtKB-KW"/>
</dbReference>
<evidence type="ECO:0000256" key="1">
    <source>
        <dbReference type="ARBA" id="ARBA00009437"/>
    </source>
</evidence>
<dbReference type="PANTHER" id="PTHR30346">
    <property type="entry name" value="TRANSCRIPTIONAL DUAL REGULATOR HCAR-RELATED"/>
    <property type="match status" value="1"/>
</dbReference>
<reference evidence="7 8" key="1">
    <citation type="submission" date="2019-08" db="EMBL/GenBank/DDBJ databases">
        <title>In-depth cultivation of the pig gut microbiome towards novel bacterial diversity and tailored functional studies.</title>
        <authorList>
            <person name="Wylensek D."/>
            <person name="Hitch T.C.A."/>
            <person name="Clavel T."/>
        </authorList>
    </citation>
    <scope>NUCLEOTIDE SEQUENCE [LARGE SCALE GENOMIC DNA]</scope>
    <source>
        <strain evidence="7 8">CA-Schmier-601-WT-1</strain>
    </source>
</reference>
<sequence length="329" mass="37184">MRLQQLRYVIAIAESGSINAVAHSMFVSQSSLSVSVKELEQEMGITIFNRSSRGISLTSDGVEFLSYARQVVEQADLLSDRYQRGRTRTHQRLSVSSQHYAFAVNAFIRFVSEHDNGNPEEFTLRETRTADVIEDVRSFKSDLGILYLGTSNERPLRRRLEECSLRFVPLFKARPHVFVHEGHPLASKKSVRTQDLANWPRYTFEQGPDSSLYFSEEPLSSLPNSRQIIVSDRATMTGLLRDYDGFLVSTGVRSDEMFAGIVSIPLETDEVMNVGYVVHSQRKLSELAQDYIEQLEDLISQFGDSTVLVPSRSTTRHSSKAKTSETDEA</sequence>
<dbReference type="RefSeq" id="WP_154435152.1">
    <property type="nucleotide sequence ID" value="NZ_VUNC01000004.1"/>
</dbReference>
<keyword evidence="4" id="KW-0804">Transcription</keyword>
<comment type="caution">
    <text evidence="7">The sequence shown here is derived from an EMBL/GenBank/DDBJ whole genome shotgun (WGS) entry which is preliminary data.</text>
</comment>
<accession>A0A6N7XRT1</accession>
<organism evidence="7 8">
    <name type="scientific">Olsenella porci</name>
    <dbReference type="NCBI Taxonomy" id="2652279"/>
    <lineage>
        <taxon>Bacteria</taxon>
        <taxon>Bacillati</taxon>
        <taxon>Actinomycetota</taxon>
        <taxon>Coriobacteriia</taxon>
        <taxon>Coriobacteriales</taxon>
        <taxon>Atopobiaceae</taxon>
        <taxon>Olsenella</taxon>
    </lineage>
</organism>
<dbReference type="PROSITE" id="PS50931">
    <property type="entry name" value="HTH_LYSR"/>
    <property type="match status" value="1"/>
</dbReference>